<feature type="transmembrane region" description="Helical" evidence="5">
    <location>
        <begin position="306"/>
        <end position="326"/>
    </location>
</feature>
<organism evidence="6 7">
    <name type="scientific">Methanospirillum lacunae</name>
    <dbReference type="NCBI Taxonomy" id="668570"/>
    <lineage>
        <taxon>Archaea</taxon>
        <taxon>Methanobacteriati</taxon>
        <taxon>Methanobacteriota</taxon>
        <taxon>Stenosarchaea group</taxon>
        <taxon>Methanomicrobia</taxon>
        <taxon>Methanomicrobiales</taxon>
        <taxon>Methanospirillaceae</taxon>
        <taxon>Methanospirillum</taxon>
    </lineage>
</organism>
<evidence type="ECO:0008006" key="8">
    <source>
        <dbReference type="Google" id="ProtNLM"/>
    </source>
</evidence>
<name>A0A2V2MYP3_9EURY</name>
<dbReference type="InterPro" id="IPR006639">
    <property type="entry name" value="Preselin/SPP"/>
</dbReference>
<comment type="subcellular location">
    <subcellularLocation>
        <location evidence="1">Endomembrane system</location>
        <topology evidence="1">Multi-pass membrane protein</topology>
    </subcellularLocation>
</comment>
<dbReference type="GO" id="GO:0016020">
    <property type="term" value="C:membrane"/>
    <property type="evidence" value="ECO:0007669"/>
    <property type="project" value="InterPro"/>
</dbReference>
<dbReference type="EMBL" id="QGMY01000011">
    <property type="protein sequence ID" value="PWR70536.1"/>
    <property type="molecule type" value="Genomic_DNA"/>
</dbReference>
<evidence type="ECO:0000256" key="4">
    <source>
        <dbReference type="ARBA" id="ARBA00023136"/>
    </source>
</evidence>
<evidence type="ECO:0000256" key="2">
    <source>
        <dbReference type="ARBA" id="ARBA00022692"/>
    </source>
</evidence>
<protein>
    <recommendedName>
        <fullName evidence="8">Presenilin</fullName>
    </recommendedName>
</protein>
<feature type="transmembrane region" description="Helical" evidence="5">
    <location>
        <begin position="275"/>
        <end position="299"/>
    </location>
</feature>
<reference evidence="6 7" key="1">
    <citation type="submission" date="2018-05" db="EMBL/GenBank/DDBJ databases">
        <title>Draft genome of Methanospirillum lacunae Ki8-1.</title>
        <authorList>
            <person name="Dueholm M.S."/>
            <person name="Nielsen P.H."/>
            <person name="Bakmann L.F."/>
            <person name="Otzen D.E."/>
        </authorList>
    </citation>
    <scope>NUCLEOTIDE SEQUENCE [LARGE SCALE GENOMIC DNA]</scope>
    <source>
        <strain evidence="6 7">Ki8-1</strain>
    </source>
</reference>
<dbReference type="SMART" id="SM00730">
    <property type="entry name" value="PSN"/>
    <property type="match status" value="1"/>
</dbReference>
<evidence type="ECO:0000256" key="3">
    <source>
        <dbReference type="ARBA" id="ARBA00022989"/>
    </source>
</evidence>
<accession>A0A2V2MYP3</accession>
<keyword evidence="7" id="KW-1185">Reference proteome</keyword>
<dbReference type="Proteomes" id="UP000245657">
    <property type="component" value="Unassembled WGS sequence"/>
</dbReference>
<dbReference type="RefSeq" id="WP_109969620.1">
    <property type="nucleotide sequence ID" value="NZ_CP176093.1"/>
</dbReference>
<comment type="caution">
    <text evidence="6">The sequence shown here is derived from an EMBL/GenBank/DDBJ whole genome shotgun (WGS) entry which is preliminary data.</text>
</comment>
<evidence type="ECO:0000313" key="6">
    <source>
        <dbReference type="EMBL" id="PWR70536.1"/>
    </source>
</evidence>
<feature type="transmembrane region" description="Helical" evidence="5">
    <location>
        <begin position="141"/>
        <end position="160"/>
    </location>
</feature>
<evidence type="ECO:0000313" key="7">
    <source>
        <dbReference type="Proteomes" id="UP000245657"/>
    </source>
</evidence>
<feature type="transmembrane region" description="Helical" evidence="5">
    <location>
        <begin position="64"/>
        <end position="81"/>
    </location>
</feature>
<feature type="transmembrane region" description="Helical" evidence="5">
    <location>
        <begin position="166"/>
        <end position="183"/>
    </location>
</feature>
<keyword evidence="2 5" id="KW-0812">Transmembrane</keyword>
<dbReference type="InterPro" id="IPR010545">
    <property type="entry name" value="SPP"/>
</dbReference>
<dbReference type="GO" id="GO:0042500">
    <property type="term" value="F:aspartic endopeptidase activity, intramembrane cleaving"/>
    <property type="evidence" value="ECO:0007669"/>
    <property type="project" value="InterPro"/>
</dbReference>
<gene>
    <name evidence="6" type="ORF">DK846_14170</name>
</gene>
<keyword evidence="4 5" id="KW-0472">Membrane</keyword>
<keyword evidence="3 5" id="KW-1133">Transmembrane helix</keyword>
<evidence type="ECO:0000256" key="1">
    <source>
        <dbReference type="ARBA" id="ARBA00004127"/>
    </source>
</evidence>
<dbReference type="AlphaFoldDB" id="A0A2V2MYP3"/>
<evidence type="ECO:0000256" key="5">
    <source>
        <dbReference type="SAM" id="Phobius"/>
    </source>
</evidence>
<dbReference type="OrthoDB" id="241093at2157"/>
<sequence>MESSDNQFANTHITGGRALNPILSLAAMPLMLLIVEAGAVVLSVPMIQSGYAVFEDPSSYENPIWFIAMLLGFTVVLLALLKYRLKWAIQLVIWASLFLSFIYVFTGLLSLAGLDMAVSTAIGLLLSVGATALLAKYPEWYVVDVLGVLLSAGIASIFGISLEPVPVILLLVLLAVYDAISVYRTKHMLTLAEGIIENRMPIMVVVPKKEGYSFIRDGVGGMVQPAKTGESSDSLHRDQDQKPERAAYLMGLGDLIMPSILVVSAAVFLPAKGMFGFSIPVITTMIGSVAGMALLLYFVSSGRPQAGLPPLNGGAIIGFLIGWFLVGI</sequence>
<dbReference type="NCBIfam" id="NF041679">
    <property type="entry name" value="IMP_arch_presen"/>
    <property type="match status" value="1"/>
</dbReference>
<feature type="transmembrane region" description="Helical" evidence="5">
    <location>
        <begin position="116"/>
        <end position="134"/>
    </location>
</feature>
<proteinExistence type="predicted"/>
<feature type="transmembrane region" description="Helical" evidence="5">
    <location>
        <begin position="88"/>
        <end position="110"/>
    </location>
</feature>
<dbReference type="GeneID" id="97547741"/>
<feature type="transmembrane region" description="Helical" evidence="5">
    <location>
        <begin position="246"/>
        <end position="269"/>
    </location>
</feature>
<dbReference type="GO" id="GO:0012505">
    <property type="term" value="C:endomembrane system"/>
    <property type="evidence" value="ECO:0007669"/>
    <property type="project" value="UniProtKB-SubCell"/>
</dbReference>
<dbReference type="Pfam" id="PF06550">
    <property type="entry name" value="SPP"/>
    <property type="match status" value="1"/>
</dbReference>
<feature type="transmembrane region" description="Helical" evidence="5">
    <location>
        <begin position="21"/>
        <end position="44"/>
    </location>
</feature>